<dbReference type="InterPro" id="IPR050276">
    <property type="entry name" value="MshD_Acetyltransferase"/>
</dbReference>
<dbReference type="SUPFAM" id="SSF55729">
    <property type="entry name" value="Acyl-CoA N-acyltransferases (Nat)"/>
    <property type="match status" value="1"/>
</dbReference>
<dbReference type="EMBL" id="WHOB01000048">
    <property type="protein sequence ID" value="NOU80549.1"/>
    <property type="molecule type" value="Genomic_DNA"/>
</dbReference>
<feature type="domain" description="N-acetyltransferase" evidence="1">
    <location>
        <begin position="1"/>
        <end position="148"/>
    </location>
</feature>
<dbReference type="RefSeq" id="WP_171718190.1">
    <property type="nucleotide sequence ID" value="NZ_WHOB01000048.1"/>
</dbReference>
<dbReference type="CDD" id="cd04301">
    <property type="entry name" value="NAT_SF"/>
    <property type="match status" value="1"/>
</dbReference>
<proteinExistence type="predicted"/>
<comment type="caution">
    <text evidence="2">The sequence shown here is derived from an EMBL/GenBank/DDBJ whole genome shotgun (WGS) entry which is preliminary data.</text>
</comment>
<protein>
    <submittedName>
        <fullName evidence="2">GNAT family N-acetyltransferase</fullName>
    </submittedName>
</protein>
<sequence length="170" mass="18979">MQIRTETAQDYIQVFELNVKAFGNREDESRLIERIRASEEFVPELSIVAEQDGAVIGHILLSRAKVLDGNHSQEVIVLAPIAVDPQMQRQGIGAALIREGTERSRQLGYEIILLIGHPGYYPQFGFTPARAYGLALTQFTVPDEVFQVYGLQEGALEKVKGELIYPAAFF</sequence>
<dbReference type="PANTHER" id="PTHR43617">
    <property type="entry name" value="L-AMINO ACID N-ACETYLTRANSFERASE"/>
    <property type="match status" value="1"/>
</dbReference>
<organism evidence="2 3">
    <name type="scientific">Paenibacillus phytohabitans</name>
    <dbReference type="NCBI Taxonomy" id="2654978"/>
    <lineage>
        <taxon>Bacteria</taxon>
        <taxon>Bacillati</taxon>
        <taxon>Bacillota</taxon>
        <taxon>Bacilli</taxon>
        <taxon>Bacillales</taxon>
        <taxon>Paenibacillaceae</taxon>
        <taxon>Paenibacillus</taxon>
    </lineage>
</organism>
<name>A0ABX1YJ78_9BACL</name>
<dbReference type="InterPro" id="IPR000182">
    <property type="entry name" value="GNAT_dom"/>
</dbReference>
<gene>
    <name evidence="2" type="ORF">GC101_16915</name>
</gene>
<dbReference type="Pfam" id="PF00583">
    <property type="entry name" value="Acetyltransf_1"/>
    <property type="match status" value="1"/>
</dbReference>
<reference evidence="2 3" key="1">
    <citation type="submission" date="2019-10" db="EMBL/GenBank/DDBJ databases">
        <title>Description of Paenibacillus terricola sp. nov.</title>
        <authorList>
            <person name="Carlier A."/>
            <person name="Qi S."/>
        </authorList>
    </citation>
    <scope>NUCLEOTIDE SEQUENCE [LARGE SCALE GENOMIC DNA]</scope>
    <source>
        <strain evidence="2 3">LMG 31459</strain>
    </source>
</reference>
<dbReference type="Proteomes" id="UP000596857">
    <property type="component" value="Unassembled WGS sequence"/>
</dbReference>
<dbReference type="PANTHER" id="PTHR43617:SF2">
    <property type="entry name" value="UPF0039 PROTEIN SLL0451"/>
    <property type="match status" value="1"/>
</dbReference>
<evidence type="ECO:0000313" key="3">
    <source>
        <dbReference type="Proteomes" id="UP000596857"/>
    </source>
</evidence>
<accession>A0ABX1YJ78</accession>
<dbReference type="InterPro" id="IPR016181">
    <property type="entry name" value="Acyl_CoA_acyltransferase"/>
</dbReference>
<dbReference type="PROSITE" id="PS51186">
    <property type="entry name" value="GNAT"/>
    <property type="match status" value="1"/>
</dbReference>
<evidence type="ECO:0000313" key="2">
    <source>
        <dbReference type="EMBL" id="NOU80549.1"/>
    </source>
</evidence>
<dbReference type="Gene3D" id="3.40.630.30">
    <property type="match status" value="1"/>
</dbReference>
<evidence type="ECO:0000259" key="1">
    <source>
        <dbReference type="PROSITE" id="PS51186"/>
    </source>
</evidence>
<keyword evidence="3" id="KW-1185">Reference proteome</keyword>